<comment type="caution">
    <text evidence="12">The sequence shown here is derived from an EMBL/GenBank/DDBJ whole genome shotgun (WGS) entry which is preliminary data.</text>
</comment>
<evidence type="ECO:0000256" key="6">
    <source>
        <dbReference type="ARBA" id="ARBA00023136"/>
    </source>
</evidence>
<name>A0AAD9N6N6_RIDPI</name>
<feature type="transmembrane region" description="Helical" evidence="10">
    <location>
        <begin position="225"/>
        <end position="247"/>
    </location>
</feature>
<dbReference type="PRINTS" id="PR00237">
    <property type="entry name" value="GPCRRHODOPSN"/>
</dbReference>
<keyword evidence="4 10" id="KW-1133">Transmembrane helix</keyword>
<protein>
    <recommendedName>
        <fullName evidence="11">G-protein coupled receptors family 1 profile domain-containing protein</fullName>
    </recommendedName>
</protein>
<feature type="transmembrane region" description="Helical" evidence="10">
    <location>
        <begin position="133"/>
        <end position="158"/>
    </location>
</feature>
<keyword evidence="5" id="KW-0297">G-protein coupled receptor</keyword>
<keyword evidence="8" id="KW-0807">Transducer</keyword>
<dbReference type="InterPro" id="IPR000276">
    <property type="entry name" value="GPCR_Rhodpsn"/>
</dbReference>
<dbReference type="Gene3D" id="1.20.1070.10">
    <property type="entry name" value="Rhodopsin 7-helix transmembrane proteins"/>
    <property type="match status" value="1"/>
</dbReference>
<keyword evidence="6 10" id="KW-0472">Membrane</keyword>
<evidence type="ECO:0000313" key="12">
    <source>
        <dbReference type="EMBL" id="KAK2156099.1"/>
    </source>
</evidence>
<evidence type="ECO:0000313" key="13">
    <source>
        <dbReference type="Proteomes" id="UP001209878"/>
    </source>
</evidence>
<gene>
    <name evidence="12" type="ORF">NP493_2003g00000</name>
</gene>
<evidence type="ECO:0000256" key="7">
    <source>
        <dbReference type="ARBA" id="ARBA00023170"/>
    </source>
</evidence>
<dbReference type="InterPro" id="IPR017452">
    <property type="entry name" value="GPCR_Rhodpsn_7TM"/>
</dbReference>
<evidence type="ECO:0000256" key="5">
    <source>
        <dbReference type="ARBA" id="ARBA00023040"/>
    </source>
</evidence>
<dbReference type="EMBL" id="JAODUO010002002">
    <property type="protein sequence ID" value="KAK2156099.1"/>
    <property type="molecule type" value="Genomic_DNA"/>
</dbReference>
<evidence type="ECO:0000256" key="10">
    <source>
        <dbReference type="SAM" id="Phobius"/>
    </source>
</evidence>
<dbReference type="PANTHER" id="PTHR46925">
    <property type="entry name" value="G-PROTEIN COUPLED RECEPTOR TKR-1-RELATED"/>
    <property type="match status" value="1"/>
</dbReference>
<feature type="domain" description="G-protein coupled receptors family 1 profile" evidence="11">
    <location>
        <begin position="75"/>
        <end position="336"/>
    </location>
</feature>
<dbReference type="InterPro" id="IPR001681">
    <property type="entry name" value="Neurokn_rcpt"/>
</dbReference>
<evidence type="ECO:0000256" key="2">
    <source>
        <dbReference type="ARBA" id="ARBA00022475"/>
    </source>
</evidence>
<keyword evidence="2" id="KW-1003">Cell membrane</keyword>
<dbReference type="SMART" id="SM01381">
    <property type="entry name" value="7TM_GPCR_Srsx"/>
    <property type="match status" value="1"/>
</dbReference>
<feature type="transmembrane region" description="Helical" evidence="10">
    <location>
        <begin position="280"/>
        <end position="301"/>
    </location>
</feature>
<evidence type="ECO:0000256" key="9">
    <source>
        <dbReference type="SAM" id="MobiDB-lite"/>
    </source>
</evidence>
<feature type="transmembrane region" description="Helical" evidence="10">
    <location>
        <begin position="96"/>
        <end position="121"/>
    </location>
</feature>
<dbReference type="AlphaFoldDB" id="A0AAD9N6N6"/>
<reference evidence="12" key="1">
    <citation type="journal article" date="2023" name="Mol. Biol. Evol.">
        <title>Third-Generation Sequencing Reveals the Adaptive Role of the Epigenome in Three Deep-Sea Polychaetes.</title>
        <authorList>
            <person name="Perez M."/>
            <person name="Aroh O."/>
            <person name="Sun Y."/>
            <person name="Lan Y."/>
            <person name="Juniper S.K."/>
            <person name="Young C.R."/>
            <person name="Angers B."/>
            <person name="Qian P.Y."/>
        </authorList>
    </citation>
    <scope>NUCLEOTIDE SEQUENCE</scope>
    <source>
        <strain evidence="12">R07B-5</strain>
    </source>
</reference>
<accession>A0AAD9N6N6</accession>
<feature type="region of interest" description="Disordered" evidence="9">
    <location>
        <begin position="384"/>
        <end position="422"/>
    </location>
</feature>
<proteinExistence type="predicted"/>
<dbReference type="Proteomes" id="UP001209878">
    <property type="component" value="Unassembled WGS sequence"/>
</dbReference>
<evidence type="ECO:0000259" key="11">
    <source>
        <dbReference type="PROSITE" id="PS50262"/>
    </source>
</evidence>
<dbReference type="GO" id="GO:0005886">
    <property type="term" value="C:plasma membrane"/>
    <property type="evidence" value="ECO:0007669"/>
    <property type="project" value="UniProtKB-SubCell"/>
</dbReference>
<feature type="transmembrane region" description="Helical" evidence="10">
    <location>
        <begin position="170"/>
        <end position="193"/>
    </location>
</feature>
<keyword evidence="7" id="KW-0675">Receptor</keyword>
<dbReference type="SUPFAM" id="SSF81321">
    <property type="entry name" value="Family A G protein-coupled receptor-like"/>
    <property type="match status" value="1"/>
</dbReference>
<feature type="compositionally biased region" description="Polar residues" evidence="9">
    <location>
        <begin position="384"/>
        <end position="416"/>
    </location>
</feature>
<feature type="transmembrane region" description="Helical" evidence="10">
    <location>
        <begin position="59"/>
        <end position="84"/>
    </location>
</feature>
<evidence type="ECO:0000256" key="3">
    <source>
        <dbReference type="ARBA" id="ARBA00022692"/>
    </source>
</evidence>
<dbReference type="CDD" id="cd15390">
    <property type="entry name" value="7tmA_TACR"/>
    <property type="match status" value="1"/>
</dbReference>
<feature type="transmembrane region" description="Helical" evidence="10">
    <location>
        <begin position="321"/>
        <end position="339"/>
    </location>
</feature>
<sequence length="422" mass="48068">MAVTVATLLHLSDNLSLAEPEPTSILSDISMLDTSGALGNSSADGHPRNPFIQPWYIQLFYIVAFVSMVIVATGGNIIVIWIVLAHKRMRTVTNYFLVNLAIADTLISVFNTVFNSVYMLYSDWPFGRSYCKFNMFIAPCTISASVFTFMAIAVDRYVAILHPLRLRMRAGTVFAVIIVIWIASFLVAFPNLLYARTHTWYHNGAPWRTVCYILWPDGVNNKTDFIYSIFVMFVNYVIPLGALAGTYSRVGITLWGSKAIGEYTTTQQETINSKRRVVKMMIVVVVIFAVCWFPQHVFFLISNQHREVAESRCVQHVYLVIYWLAMSNSMYNPIIYCWMNNKFRKGFKYVFRWLPCVTWTHDDSLLLGGKNAVIRMSMTETTRCPSERNGSFQGTLMTSSPSSGNYKNMIYSSVPRSTEHQL</sequence>
<keyword evidence="13" id="KW-1185">Reference proteome</keyword>
<comment type="subcellular location">
    <subcellularLocation>
        <location evidence="1">Cell membrane</location>
        <topology evidence="1">Multi-pass membrane protein</topology>
    </subcellularLocation>
</comment>
<dbReference type="PRINTS" id="PR00244">
    <property type="entry name" value="NEUROKININR"/>
</dbReference>
<keyword evidence="3 10" id="KW-0812">Transmembrane</keyword>
<evidence type="ECO:0000256" key="1">
    <source>
        <dbReference type="ARBA" id="ARBA00004651"/>
    </source>
</evidence>
<dbReference type="PANTHER" id="PTHR46925:SF2">
    <property type="entry name" value="G-PROTEIN COUPLED RECEPTOR TKR-1-RELATED"/>
    <property type="match status" value="1"/>
</dbReference>
<evidence type="ECO:0000256" key="8">
    <source>
        <dbReference type="ARBA" id="ARBA00023224"/>
    </source>
</evidence>
<evidence type="ECO:0000256" key="4">
    <source>
        <dbReference type="ARBA" id="ARBA00022989"/>
    </source>
</evidence>
<dbReference type="Pfam" id="PF00001">
    <property type="entry name" value="7tm_1"/>
    <property type="match status" value="1"/>
</dbReference>
<organism evidence="12 13">
    <name type="scientific">Ridgeia piscesae</name>
    <name type="common">Tubeworm</name>
    <dbReference type="NCBI Taxonomy" id="27915"/>
    <lineage>
        <taxon>Eukaryota</taxon>
        <taxon>Metazoa</taxon>
        <taxon>Spiralia</taxon>
        <taxon>Lophotrochozoa</taxon>
        <taxon>Annelida</taxon>
        <taxon>Polychaeta</taxon>
        <taxon>Sedentaria</taxon>
        <taxon>Canalipalpata</taxon>
        <taxon>Sabellida</taxon>
        <taxon>Siboglinidae</taxon>
        <taxon>Ridgeia</taxon>
    </lineage>
</organism>
<dbReference type="GO" id="GO:0004995">
    <property type="term" value="F:tachykinin receptor activity"/>
    <property type="evidence" value="ECO:0007669"/>
    <property type="project" value="InterPro"/>
</dbReference>
<dbReference type="PROSITE" id="PS50262">
    <property type="entry name" value="G_PROTEIN_RECEP_F1_2"/>
    <property type="match status" value="1"/>
</dbReference>